<comment type="function">
    <text evidence="11">Catalyzes the ATP-dependent phosphorylation of fructose-l-phosphate to fructose-l,6-bisphosphate.</text>
</comment>
<evidence type="ECO:0000256" key="9">
    <source>
        <dbReference type="ARBA" id="ARBA00047745"/>
    </source>
</evidence>
<evidence type="ECO:0000259" key="12">
    <source>
        <dbReference type="Pfam" id="PF00294"/>
    </source>
</evidence>
<keyword evidence="7 11" id="KW-0067">ATP-binding</keyword>
<dbReference type="Gene3D" id="3.40.1190.20">
    <property type="match status" value="1"/>
</dbReference>
<gene>
    <name evidence="13" type="primary">pfkB_2</name>
    <name evidence="13" type="ORF">GCM10023224_34550</name>
</gene>
<dbReference type="PROSITE" id="PS00584">
    <property type="entry name" value="PFKB_KINASES_2"/>
    <property type="match status" value="1"/>
</dbReference>
<comment type="catalytic activity">
    <reaction evidence="9 11">
        <text>beta-D-fructose 1-phosphate + ATP = beta-D-fructose 1,6-bisphosphate + ADP + H(+)</text>
        <dbReference type="Rhea" id="RHEA:14213"/>
        <dbReference type="ChEBI" id="CHEBI:15378"/>
        <dbReference type="ChEBI" id="CHEBI:30616"/>
        <dbReference type="ChEBI" id="CHEBI:32966"/>
        <dbReference type="ChEBI" id="CHEBI:138881"/>
        <dbReference type="ChEBI" id="CHEBI:456216"/>
        <dbReference type="EC" id="2.7.1.56"/>
    </reaction>
</comment>
<reference evidence="14" key="1">
    <citation type="journal article" date="2019" name="Int. J. Syst. Evol. Microbiol.">
        <title>The Global Catalogue of Microorganisms (GCM) 10K type strain sequencing project: providing services to taxonomists for standard genome sequencing and annotation.</title>
        <authorList>
            <consortium name="The Broad Institute Genomics Platform"/>
            <consortium name="The Broad Institute Genome Sequencing Center for Infectious Disease"/>
            <person name="Wu L."/>
            <person name="Ma J."/>
        </authorList>
    </citation>
    <scope>NUCLEOTIDE SEQUENCE [LARGE SCALE GENOMIC DNA]</scope>
    <source>
        <strain evidence="14">JCM 18123</strain>
    </source>
</reference>
<dbReference type="RefSeq" id="WP_345557447.1">
    <property type="nucleotide sequence ID" value="NZ_BAABIK010000019.1"/>
</dbReference>
<dbReference type="PANTHER" id="PTHR46566">
    <property type="entry name" value="1-PHOSPHOFRUCTOKINASE-RELATED"/>
    <property type="match status" value="1"/>
</dbReference>
<evidence type="ECO:0000256" key="2">
    <source>
        <dbReference type="ARBA" id="ARBA00012131"/>
    </source>
</evidence>
<protein>
    <recommendedName>
        <fullName evidence="3 11">1-phosphofructokinase</fullName>
        <shortName evidence="11">Fru1PK</shortName>
        <ecNumber evidence="2 11">2.7.1.56</ecNumber>
    </recommendedName>
    <alternativeName>
        <fullName evidence="8 11">Fructose 1-phosphate kinase</fullName>
    </alternativeName>
</protein>
<evidence type="ECO:0000256" key="4">
    <source>
        <dbReference type="ARBA" id="ARBA00022679"/>
    </source>
</evidence>
<dbReference type="NCBIfam" id="TIGR03168">
    <property type="entry name" value="1-PFK"/>
    <property type="match status" value="1"/>
</dbReference>
<dbReference type="NCBIfam" id="TIGR03828">
    <property type="entry name" value="pfkB"/>
    <property type="match status" value="1"/>
</dbReference>
<organism evidence="13 14">
    <name type="scientific">Streptomonospora halophila</name>
    <dbReference type="NCBI Taxonomy" id="427369"/>
    <lineage>
        <taxon>Bacteria</taxon>
        <taxon>Bacillati</taxon>
        <taxon>Actinomycetota</taxon>
        <taxon>Actinomycetes</taxon>
        <taxon>Streptosporangiales</taxon>
        <taxon>Nocardiopsidaceae</taxon>
        <taxon>Streptomonospora</taxon>
    </lineage>
</organism>
<comment type="caution">
    <text evidence="13">The sequence shown here is derived from an EMBL/GenBank/DDBJ whole genome shotgun (WGS) entry which is preliminary data.</text>
</comment>
<dbReference type="PANTHER" id="PTHR46566:SF5">
    <property type="entry name" value="1-PHOSPHOFRUCTOKINASE"/>
    <property type="match status" value="1"/>
</dbReference>
<evidence type="ECO:0000256" key="6">
    <source>
        <dbReference type="ARBA" id="ARBA00022777"/>
    </source>
</evidence>
<keyword evidence="5 11" id="KW-0547">Nucleotide-binding</keyword>
<evidence type="ECO:0000256" key="10">
    <source>
        <dbReference type="PIRNR" id="PIRNR000535"/>
    </source>
</evidence>
<dbReference type="InterPro" id="IPR011611">
    <property type="entry name" value="PfkB_dom"/>
</dbReference>
<dbReference type="Pfam" id="PF00294">
    <property type="entry name" value="PfkB"/>
    <property type="match status" value="1"/>
</dbReference>
<dbReference type="SUPFAM" id="SSF53613">
    <property type="entry name" value="Ribokinase-like"/>
    <property type="match status" value="1"/>
</dbReference>
<keyword evidence="6 11" id="KW-0418">Kinase</keyword>
<evidence type="ECO:0000256" key="3">
    <source>
        <dbReference type="ARBA" id="ARBA00013596"/>
    </source>
</evidence>
<dbReference type="InterPro" id="IPR002173">
    <property type="entry name" value="Carboh/pur_kinase_PfkB_CS"/>
</dbReference>
<accession>A0ABP9GVI8</accession>
<dbReference type="InterPro" id="IPR029056">
    <property type="entry name" value="Ribokinase-like"/>
</dbReference>
<evidence type="ECO:0000256" key="11">
    <source>
        <dbReference type="RuleBase" id="RU369061"/>
    </source>
</evidence>
<dbReference type="Proteomes" id="UP001499993">
    <property type="component" value="Unassembled WGS sequence"/>
</dbReference>
<dbReference type="CDD" id="cd01164">
    <property type="entry name" value="FruK_PfkB_like"/>
    <property type="match status" value="1"/>
</dbReference>
<evidence type="ECO:0000313" key="13">
    <source>
        <dbReference type="EMBL" id="GAA4947844.1"/>
    </source>
</evidence>
<dbReference type="InterPro" id="IPR022463">
    <property type="entry name" value="1-PFruKinase"/>
</dbReference>
<keyword evidence="14" id="KW-1185">Reference proteome</keyword>
<name>A0ABP9GVI8_9ACTN</name>
<dbReference type="InterPro" id="IPR017583">
    <property type="entry name" value="Tagatose/fructose_Pkinase"/>
</dbReference>
<feature type="domain" description="Carbohydrate kinase PfkB" evidence="12">
    <location>
        <begin position="12"/>
        <end position="287"/>
    </location>
</feature>
<evidence type="ECO:0000256" key="5">
    <source>
        <dbReference type="ARBA" id="ARBA00022741"/>
    </source>
</evidence>
<dbReference type="PIRSF" id="PIRSF000535">
    <property type="entry name" value="1PFK/6PFK/LacC"/>
    <property type="match status" value="1"/>
</dbReference>
<evidence type="ECO:0000256" key="8">
    <source>
        <dbReference type="ARBA" id="ARBA00032802"/>
    </source>
</evidence>
<dbReference type="EC" id="2.7.1.56" evidence="2 11"/>
<evidence type="ECO:0000256" key="7">
    <source>
        <dbReference type="ARBA" id="ARBA00022840"/>
    </source>
</evidence>
<evidence type="ECO:0000313" key="14">
    <source>
        <dbReference type="Proteomes" id="UP001499993"/>
    </source>
</evidence>
<dbReference type="EMBL" id="BAABIK010000019">
    <property type="protein sequence ID" value="GAA4947844.1"/>
    <property type="molecule type" value="Genomic_DNA"/>
</dbReference>
<proteinExistence type="inferred from homology"/>
<evidence type="ECO:0000256" key="1">
    <source>
        <dbReference type="ARBA" id="ARBA00010688"/>
    </source>
</evidence>
<sequence>MIVTVTPNPSLDRTIAVAGLARGEVHRGLRADLDPGGKGVNVARVLAAAGRPTTSLLPCGGPEGAHLGSLLRDERVPVVEVPVHGATRSNVTVVEADGTTTKFNESGSPLDSGEARELVDRAAELAAGAEWLVACGSLPADGSEHLHADLVRAGRRAGARTAVDTSGPALAHAAAAGPDLIKPNHDELAELAGRPLPTLGAVLDVARDLRARGVGAVLVSLGADGALLAEGAGAWHARSAPTVIVSTVGAGDALLAGFLGAGGAGPEALRAAVAHGAAAVGLPGSRMPGPQDPRSASVRVTAVDTALTLTGAAR</sequence>
<comment type="similarity">
    <text evidence="1 11">Belongs to the carbohydrate kinase PfkB family.</text>
</comment>
<keyword evidence="4 10" id="KW-0808">Transferase</keyword>